<dbReference type="Proteomes" id="UP000748025">
    <property type="component" value="Unassembled WGS sequence"/>
</dbReference>
<organism evidence="2 3">
    <name type="scientific">Claviceps pusilla</name>
    <dbReference type="NCBI Taxonomy" id="123648"/>
    <lineage>
        <taxon>Eukaryota</taxon>
        <taxon>Fungi</taxon>
        <taxon>Dikarya</taxon>
        <taxon>Ascomycota</taxon>
        <taxon>Pezizomycotina</taxon>
        <taxon>Sordariomycetes</taxon>
        <taxon>Hypocreomycetidae</taxon>
        <taxon>Hypocreales</taxon>
        <taxon>Clavicipitaceae</taxon>
        <taxon>Claviceps</taxon>
    </lineage>
</organism>
<dbReference type="Gene3D" id="1.20.5.170">
    <property type="match status" value="1"/>
</dbReference>
<evidence type="ECO:0000256" key="1">
    <source>
        <dbReference type="SAM" id="Coils"/>
    </source>
</evidence>
<feature type="coiled-coil region" evidence="1">
    <location>
        <begin position="34"/>
        <end position="126"/>
    </location>
</feature>
<dbReference type="EMBL" id="SRPW01000631">
    <property type="protein sequence ID" value="KAG6013186.1"/>
    <property type="molecule type" value="Genomic_DNA"/>
</dbReference>
<dbReference type="SUPFAM" id="SSF58113">
    <property type="entry name" value="Apolipoprotein A-I"/>
    <property type="match status" value="1"/>
</dbReference>
<gene>
    <name evidence="2" type="ORF">E4U43_007448</name>
</gene>
<comment type="caution">
    <text evidence="2">The sequence shown here is derived from an EMBL/GenBank/DDBJ whole genome shotgun (WGS) entry which is preliminary data.</text>
</comment>
<dbReference type="AlphaFoldDB" id="A0A9P7NCL1"/>
<evidence type="ECO:0000313" key="3">
    <source>
        <dbReference type="Proteomes" id="UP000748025"/>
    </source>
</evidence>
<keyword evidence="1" id="KW-0175">Coiled coil</keyword>
<protein>
    <submittedName>
        <fullName evidence="2">Uncharacterized protein</fullName>
    </submittedName>
</protein>
<accession>A0A9P7NCL1</accession>
<evidence type="ECO:0000313" key="2">
    <source>
        <dbReference type="EMBL" id="KAG6013186.1"/>
    </source>
</evidence>
<proteinExistence type="predicted"/>
<reference evidence="2" key="1">
    <citation type="journal article" date="2020" name="bioRxiv">
        <title>Whole genome comparisons of ergot fungi reveals the divergence and evolution of species within the genus Claviceps are the result of varying mechanisms driving genome evolution and host range expansion.</title>
        <authorList>
            <person name="Wyka S.A."/>
            <person name="Mondo S.J."/>
            <person name="Liu M."/>
            <person name="Dettman J."/>
            <person name="Nalam V."/>
            <person name="Broders K.D."/>
        </authorList>
    </citation>
    <scope>NUCLEOTIDE SEQUENCE</scope>
    <source>
        <strain evidence="2">CCC 602</strain>
    </source>
</reference>
<name>A0A9P7NCL1_9HYPO</name>
<sequence>MTTTQDFSPEPDLTALRESSEGLVVQMARFGNMVQRLTETVTELRTEFRREIAELRTEFRGEIAELRTEFRGEIAELRGEMAELRTEFRGEIAELRGEVTQLRGEVTELRGEVTQLRGEVTELRGEVTQLRGDMTRGMSTMQTEIRILNRNVTSRLGNNIMLNGDDRLEPLYNLTTGEIIANCPATLGELEQCSATRITALLRELDEVVPRSLEDKRRRLRLAFGVPRLMAGNGCRKWSLSNRRNSNLTPNASRSLRRLSSSDRGPSLYLEHVYNSTMGV</sequence>
<dbReference type="Gene3D" id="6.10.250.2700">
    <property type="match status" value="1"/>
</dbReference>
<dbReference type="OrthoDB" id="4961484at2759"/>
<keyword evidence="3" id="KW-1185">Reference proteome</keyword>